<dbReference type="EC" id="6.3.5.7" evidence="6"/>
<keyword evidence="9" id="KW-1185">Reference proteome</keyword>
<dbReference type="AlphaFoldDB" id="A0AAE3DS66"/>
<feature type="active site" description="Charge relay system" evidence="6">
    <location>
        <position position="154"/>
    </location>
</feature>
<dbReference type="GO" id="GO:0005524">
    <property type="term" value="F:ATP binding"/>
    <property type="evidence" value="ECO:0007669"/>
    <property type="project" value="UniProtKB-KW"/>
</dbReference>
<proteinExistence type="inferred from homology"/>
<dbReference type="NCBIfam" id="TIGR00132">
    <property type="entry name" value="gatA"/>
    <property type="match status" value="1"/>
</dbReference>
<evidence type="ECO:0000313" key="9">
    <source>
        <dbReference type="Proteomes" id="UP001197875"/>
    </source>
</evidence>
<sequence>MDILENTALSLGKKIRQKEISVREAVKASLDQIDRQEPKIHAFLDVDEKKVYARVKEVEEGIKAGRYRGPLAGVPIAVKDNICTKGQKTTCASKILGNFVPPYNASAVEKLNEAGMIVIGKTNMDEFAMGSTTETSAFGITHNPWNTNHVPGGSSGGSCAAVAAGEAFAALGSDTGGSIRQPSAYCGVTGIKPTYGTVSRYGLIAYASSLDQIGPVARDTADCAALLDVLMGYDPKDSTSMERKPEQFLDSLRGDLHGVRIGVPKEYLDLAENLDPDVKKAMVDTIHLLSRNGAIVEFFQLGMVDYVIPAYYIIASAEASSNLARFDGVKYGYRTPEADGLHDMYKKTRAEGFGEEVKRRILLGSFVLSSGYYDAYYLKALRAKALIKKSFDEAFYKYDMILAPASPTTAPEIGKSLQDPLKMYLSDIYTTAVNLAGLPGISVPVAMDSKGLPVGLQLVGNCFSEKKLLNAAYGLEKLRGSFPMAFQAKTEKKHGKEGA</sequence>
<comment type="similarity">
    <text evidence="6">Belongs to the amidase family. GatA subfamily.</text>
</comment>
<comment type="subunit">
    <text evidence="6">Heterotrimer of A, B and C subunits.</text>
</comment>
<organism evidence="8 9">
    <name type="scientific">Fusicatenibacter faecihominis</name>
    <dbReference type="NCBI Taxonomy" id="2881276"/>
    <lineage>
        <taxon>Bacteria</taxon>
        <taxon>Bacillati</taxon>
        <taxon>Bacillota</taxon>
        <taxon>Clostridia</taxon>
        <taxon>Lachnospirales</taxon>
        <taxon>Lachnospiraceae</taxon>
        <taxon>Fusicatenibacter</taxon>
    </lineage>
</organism>
<gene>
    <name evidence="6 8" type="primary">gatA</name>
    <name evidence="8" type="ORF">LKD71_06535</name>
</gene>
<dbReference type="Gene3D" id="3.90.1300.10">
    <property type="entry name" value="Amidase signature (AS) domain"/>
    <property type="match status" value="1"/>
</dbReference>
<dbReference type="GO" id="GO:0050567">
    <property type="term" value="F:glutaminyl-tRNA synthase (glutamine-hydrolyzing) activity"/>
    <property type="evidence" value="ECO:0007669"/>
    <property type="project" value="UniProtKB-UniRule"/>
</dbReference>
<dbReference type="Pfam" id="PF01425">
    <property type="entry name" value="Amidase"/>
    <property type="match status" value="1"/>
</dbReference>
<keyword evidence="2 6" id="KW-0547">Nucleotide-binding</keyword>
<name>A0AAE3DS66_9FIRM</name>
<dbReference type="HAMAP" id="MF_00120">
    <property type="entry name" value="GatA"/>
    <property type="match status" value="1"/>
</dbReference>
<dbReference type="SUPFAM" id="SSF75304">
    <property type="entry name" value="Amidase signature (AS) enzymes"/>
    <property type="match status" value="1"/>
</dbReference>
<reference evidence="8 9" key="1">
    <citation type="submission" date="2021-10" db="EMBL/GenBank/DDBJ databases">
        <title>Anaerobic single-cell dispensing facilitates the cultivation of human gut bacteria.</title>
        <authorList>
            <person name="Afrizal A."/>
        </authorList>
    </citation>
    <scope>NUCLEOTIDE SEQUENCE [LARGE SCALE GENOMIC DNA]</scope>
    <source>
        <strain evidence="8 9">CLA-AA-H277</strain>
    </source>
</reference>
<feature type="active site" description="Acyl-ester intermediate" evidence="6">
    <location>
        <position position="178"/>
    </location>
</feature>
<keyword evidence="4 6" id="KW-0648">Protein biosynthesis</keyword>
<keyword evidence="3 6" id="KW-0067">ATP-binding</keyword>
<evidence type="ECO:0000256" key="2">
    <source>
        <dbReference type="ARBA" id="ARBA00022741"/>
    </source>
</evidence>
<protein>
    <recommendedName>
        <fullName evidence="6">Glutamyl-tRNA(Gln) amidotransferase subunit A</fullName>
        <shortName evidence="6">Glu-ADT subunit A</shortName>
        <ecNumber evidence="6">6.3.5.7</ecNumber>
    </recommendedName>
</protein>
<dbReference type="PANTHER" id="PTHR11895:SF151">
    <property type="entry name" value="GLUTAMYL-TRNA(GLN) AMIDOTRANSFERASE SUBUNIT A"/>
    <property type="match status" value="1"/>
</dbReference>
<comment type="function">
    <text evidence="5 6">Allows the formation of correctly charged Gln-tRNA(Gln) through the transamidation of misacylated Glu-tRNA(Gln) in organisms which lack glutaminyl-tRNA synthetase. The reaction takes place in the presence of glutamine and ATP through an activated gamma-phospho-Glu-tRNA(Gln).</text>
</comment>
<dbReference type="InterPro" id="IPR000120">
    <property type="entry name" value="Amidase"/>
</dbReference>
<dbReference type="EMBL" id="JAJEPR010000008">
    <property type="protein sequence ID" value="MCC2189460.1"/>
    <property type="molecule type" value="Genomic_DNA"/>
</dbReference>
<evidence type="ECO:0000256" key="5">
    <source>
        <dbReference type="ARBA" id="ARBA00025295"/>
    </source>
</evidence>
<dbReference type="PANTHER" id="PTHR11895">
    <property type="entry name" value="TRANSAMIDASE"/>
    <property type="match status" value="1"/>
</dbReference>
<evidence type="ECO:0000259" key="7">
    <source>
        <dbReference type="Pfam" id="PF01425"/>
    </source>
</evidence>
<feature type="domain" description="Amidase" evidence="7">
    <location>
        <begin position="24"/>
        <end position="469"/>
    </location>
</feature>
<comment type="catalytic activity">
    <reaction evidence="6">
        <text>L-glutamyl-tRNA(Gln) + L-glutamine + ATP + H2O = L-glutaminyl-tRNA(Gln) + L-glutamate + ADP + phosphate + H(+)</text>
        <dbReference type="Rhea" id="RHEA:17521"/>
        <dbReference type="Rhea" id="RHEA-COMP:9681"/>
        <dbReference type="Rhea" id="RHEA-COMP:9684"/>
        <dbReference type="ChEBI" id="CHEBI:15377"/>
        <dbReference type="ChEBI" id="CHEBI:15378"/>
        <dbReference type="ChEBI" id="CHEBI:29985"/>
        <dbReference type="ChEBI" id="CHEBI:30616"/>
        <dbReference type="ChEBI" id="CHEBI:43474"/>
        <dbReference type="ChEBI" id="CHEBI:58359"/>
        <dbReference type="ChEBI" id="CHEBI:78520"/>
        <dbReference type="ChEBI" id="CHEBI:78521"/>
        <dbReference type="ChEBI" id="CHEBI:456216"/>
        <dbReference type="EC" id="6.3.5.7"/>
    </reaction>
</comment>
<dbReference type="GO" id="GO:0030956">
    <property type="term" value="C:glutamyl-tRNA(Gln) amidotransferase complex"/>
    <property type="evidence" value="ECO:0007669"/>
    <property type="project" value="InterPro"/>
</dbReference>
<dbReference type="InterPro" id="IPR023631">
    <property type="entry name" value="Amidase_dom"/>
</dbReference>
<dbReference type="InterPro" id="IPR004412">
    <property type="entry name" value="GatA"/>
</dbReference>
<evidence type="ECO:0000256" key="3">
    <source>
        <dbReference type="ARBA" id="ARBA00022840"/>
    </source>
</evidence>
<dbReference type="GO" id="GO:0006412">
    <property type="term" value="P:translation"/>
    <property type="evidence" value="ECO:0007669"/>
    <property type="project" value="UniProtKB-UniRule"/>
</dbReference>
<dbReference type="Proteomes" id="UP001197875">
    <property type="component" value="Unassembled WGS sequence"/>
</dbReference>
<keyword evidence="1 6" id="KW-0436">Ligase</keyword>
<evidence type="ECO:0000256" key="4">
    <source>
        <dbReference type="ARBA" id="ARBA00022917"/>
    </source>
</evidence>
<feature type="active site" description="Charge relay system" evidence="6">
    <location>
        <position position="79"/>
    </location>
</feature>
<accession>A0AAE3DS66</accession>
<evidence type="ECO:0000256" key="1">
    <source>
        <dbReference type="ARBA" id="ARBA00022598"/>
    </source>
</evidence>
<dbReference type="RefSeq" id="WP_227614802.1">
    <property type="nucleotide sequence ID" value="NZ_JAJEPR010000008.1"/>
</dbReference>
<evidence type="ECO:0000313" key="8">
    <source>
        <dbReference type="EMBL" id="MCC2189460.1"/>
    </source>
</evidence>
<comment type="caution">
    <text evidence="8">The sequence shown here is derived from an EMBL/GenBank/DDBJ whole genome shotgun (WGS) entry which is preliminary data.</text>
</comment>
<evidence type="ECO:0000256" key="6">
    <source>
        <dbReference type="HAMAP-Rule" id="MF_00120"/>
    </source>
</evidence>
<dbReference type="InterPro" id="IPR036928">
    <property type="entry name" value="AS_sf"/>
</dbReference>